<evidence type="ECO:0000313" key="3">
    <source>
        <dbReference type="Proteomes" id="UP000593765"/>
    </source>
</evidence>
<feature type="domain" description="NIPSNAP" evidence="1">
    <location>
        <begin position="18"/>
        <end position="121"/>
    </location>
</feature>
<dbReference type="EMBL" id="CP063458">
    <property type="protein sequence ID" value="QOV92360.1"/>
    <property type="molecule type" value="Genomic_DNA"/>
</dbReference>
<evidence type="ECO:0000259" key="1">
    <source>
        <dbReference type="Pfam" id="PF07978"/>
    </source>
</evidence>
<dbReference type="AlphaFoldDB" id="A0A7M2X691"/>
<proteinExistence type="predicted"/>
<dbReference type="Proteomes" id="UP000593765">
    <property type="component" value="Chromosome"/>
</dbReference>
<dbReference type="InterPro" id="IPR012577">
    <property type="entry name" value="NIPSNAP"/>
</dbReference>
<protein>
    <submittedName>
        <fullName evidence="2">NIPSNAP family protein</fullName>
    </submittedName>
</protein>
<organism evidence="2 3">
    <name type="scientific">Humisphaera borealis</name>
    <dbReference type="NCBI Taxonomy" id="2807512"/>
    <lineage>
        <taxon>Bacteria</taxon>
        <taxon>Pseudomonadati</taxon>
        <taxon>Planctomycetota</taxon>
        <taxon>Phycisphaerae</taxon>
        <taxon>Tepidisphaerales</taxon>
        <taxon>Tepidisphaeraceae</taxon>
        <taxon>Humisphaera</taxon>
    </lineage>
</organism>
<name>A0A7M2X691_9BACT</name>
<evidence type="ECO:0000313" key="2">
    <source>
        <dbReference type="EMBL" id="QOV92360.1"/>
    </source>
</evidence>
<reference evidence="2 3" key="1">
    <citation type="submission" date="2020-10" db="EMBL/GenBank/DDBJ databases">
        <title>Wide distribution of Phycisphaera-like planctomycetes from WD2101 soil group in peatlands and genome analysis of the first cultivated representative.</title>
        <authorList>
            <person name="Dedysh S.N."/>
            <person name="Beletsky A.V."/>
            <person name="Ivanova A."/>
            <person name="Kulichevskaya I.S."/>
            <person name="Suzina N.E."/>
            <person name="Philippov D.A."/>
            <person name="Rakitin A.L."/>
            <person name="Mardanov A.V."/>
            <person name="Ravin N.V."/>
        </authorList>
    </citation>
    <scope>NUCLEOTIDE SEQUENCE [LARGE SCALE GENOMIC DNA]</scope>
    <source>
        <strain evidence="2 3">M1803</strain>
    </source>
</reference>
<dbReference type="Pfam" id="PF07978">
    <property type="entry name" value="NIPSNAP"/>
    <property type="match status" value="1"/>
</dbReference>
<dbReference type="KEGG" id="hbs:IPV69_07200"/>
<dbReference type="InterPro" id="IPR011008">
    <property type="entry name" value="Dimeric_a/b-barrel"/>
</dbReference>
<gene>
    <name evidence="2" type="ORF">IPV69_07200</name>
</gene>
<dbReference type="SUPFAM" id="SSF54909">
    <property type="entry name" value="Dimeric alpha+beta barrel"/>
    <property type="match status" value="1"/>
</dbReference>
<keyword evidence="3" id="KW-1185">Reference proteome</keyword>
<accession>A0A7M2X691</accession>
<sequence length="123" mass="13843">MVTARPAVAADAPKGKYYELRIYTAAPGKLDALNARFRDHTINLFKKHGIENIGYWVAVDEKNVGKLFYVVAYPDKEARDKSWAAFGKDPEWIAAKTASEKDGKLVEKVEQVFMTSTDYSPIK</sequence>
<dbReference type="Gene3D" id="3.30.70.100">
    <property type="match status" value="1"/>
</dbReference>